<evidence type="ECO:0000313" key="2">
    <source>
        <dbReference type="EMBL" id="QMW03238.1"/>
    </source>
</evidence>
<keyword evidence="3" id="KW-1185">Reference proteome</keyword>
<dbReference type="EMBL" id="CP059732">
    <property type="protein sequence ID" value="QMW03238.1"/>
    <property type="molecule type" value="Genomic_DNA"/>
</dbReference>
<organism evidence="2 3">
    <name type="scientific">Spirosoma foliorum</name>
    <dbReference type="NCBI Taxonomy" id="2710596"/>
    <lineage>
        <taxon>Bacteria</taxon>
        <taxon>Pseudomonadati</taxon>
        <taxon>Bacteroidota</taxon>
        <taxon>Cytophagia</taxon>
        <taxon>Cytophagales</taxon>
        <taxon>Cytophagaceae</taxon>
        <taxon>Spirosoma</taxon>
    </lineage>
</organism>
<dbReference type="Proteomes" id="UP000515369">
    <property type="component" value="Chromosome"/>
</dbReference>
<proteinExistence type="predicted"/>
<dbReference type="PROSITE" id="PS51257">
    <property type="entry name" value="PROKAR_LIPOPROTEIN"/>
    <property type="match status" value="1"/>
</dbReference>
<evidence type="ECO:0000256" key="1">
    <source>
        <dbReference type="SAM" id="SignalP"/>
    </source>
</evidence>
<evidence type="ECO:0000313" key="3">
    <source>
        <dbReference type="Proteomes" id="UP000515369"/>
    </source>
</evidence>
<protein>
    <submittedName>
        <fullName evidence="2">Uncharacterized protein</fullName>
    </submittedName>
</protein>
<dbReference type="KEGG" id="sfol:H3H32_36125"/>
<keyword evidence="1" id="KW-0732">Signal</keyword>
<reference evidence="2 3" key="1">
    <citation type="submission" date="2020-07" db="EMBL/GenBank/DDBJ databases">
        <title>Spirosoma foliorum sp. nov., isolated from the leaves on the Nejang mountain Korea, Republic of.</title>
        <authorList>
            <person name="Ho H."/>
            <person name="Lee Y.-J."/>
            <person name="Nurcahyanto D.-A."/>
            <person name="Kim S.-G."/>
        </authorList>
    </citation>
    <scope>NUCLEOTIDE SEQUENCE [LARGE SCALE GENOMIC DNA]</scope>
    <source>
        <strain evidence="2 3">PL0136</strain>
    </source>
</reference>
<name>A0A7G5GWJ6_9BACT</name>
<dbReference type="AlphaFoldDB" id="A0A7G5GWJ6"/>
<dbReference type="RefSeq" id="WP_182460524.1">
    <property type="nucleotide sequence ID" value="NZ_CP059732.1"/>
</dbReference>
<feature type="signal peptide" evidence="1">
    <location>
        <begin position="1"/>
        <end position="20"/>
    </location>
</feature>
<feature type="chain" id="PRO_5028805833" evidence="1">
    <location>
        <begin position="21"/>
        <end position="175"/>
    </location>
</feature>
<accession>A0A7G5GWJ6</accession>
<sequence>MRSLVILFIFLSIASCQSSSQPEPVQYSVPTEVEPYLKSFRDEASKRNKSVSTDNLIVTFGSAQSEDVCGQCILETGKTPQITLSSDDFCWKTASVNERECLVFHELGHCLLNRAHKTEKFPNGAYVSLMNPDNVAVYATCRYPIGGDECDKRDRRDYYIDELFDATTPTPVWGN</sequence>
<gene>
    <name evidence="2" type="ORF">H3H32_36125</name>
</gene>